<name>A0A9W8NQK8_9AGAR</name>
<proteinExistence type="predicted"/>
<feature type="non-terminal residue" evidence="1">
    <location>
        <position position="1"/>
    </location>
</feature>
<comment type="caution">
    <text evidence="1">The sequence shown here is derived from an EMBL/GenBank/DDBJ whole genome shotgun (WGS) entry which is preliminary data.</text>
</comment>
<organism evidence="1 2">
    <name type="scientific">Lentinula detonsa</name>
    <dbReference type="NCBI Taxonomy" id="2804962"/>
    <lineage>
        <taxon>Eukaryota</taxon>
        <taxon>Fungi</taxon>
        <taxon>Dikarya</taxon>
        <taxon>Basidiomycota</taxon>
        <taxon>Agaricomycotina</taxon>
        <taxon>Agaricomycetes</taxon>
        <taxon>Agaricomycetidae</taxon>
        <taxon>Agaricales</taxon>
        <taxon>Marasmiineae</taxon>
        <taxon>Omphalotaceae</taxon>
        <taxon>Lentinula</taxon>
    </lineage>
</organism>
<evidence type="ECO:0000313" key="2">
    <source>
        <dbReference type="Proteomes" id="UP001142393"/>
    </source>
</evidence>
<dbReference type="EMBL" id="JANVFU010000020">
    <property type="protein sequence ID" value="KAJ3739010.1"/>
    <property type="molecule type" value="Genomic_DNA"/>
</dbReference>
<dbReference type="Proteomes" id="UP001142393">
    <property type="component" value="Unassembled WGS sequence"/>
</dbReference>
<dbReference type="AlphaFoldDB" id="A0A9W8NQK8"/>
<protein>
    <submittedName>
        <fullName evidence="1">Uncharacterized protein</fullName>
    </submittedName>
</protein>
<accession>A0A9W8NQK8</accession>
<reference evidence="1 2" key="1">
    <citation type="journal article" date="2023" name="Proc. Natl. Acad. Sci. U.S.A.">
        <title>A global phylogenomic analysis of the shiitake genus Lentinula.</title>
        <authorList>
            <person name="Sierra-Patev S."/>
            <person name="Min B."/>
            <person name="Naranjo-Ortiz M."/>
            <person name="Looney B."/>
            <person name="Konkel Z."/>
            <person name="Slot J.C."/>
            <person name="Sakamoto Y."/>
            <person name="Steenwyk J.L."/>
            <person name="Rokas A."/>
            <person name="Carro J."/>
            <person name="Camarero S."/>
            <person name="Ferreira P."/>
            <person name="Molpeceres G."/>
            <person name="Ruiz-Duenas F.J."/>
            <person name="Serrano A."/>
            <person name="Henrissat B."/>
            <person name="Drula E."/>
            <person name="Hughes K.W."/>
            <person name="Mata J.L."/>
            <person name="Ishikawa N.K."/>
            <person name="Vargas-Isla R."/>
            <person name="Ushijima S."/>
            <person name="Smith C.A."/>
            <person name="Donoghue J."/>
            <person name="Ahrendt S."/>
            <person name="Andreopoulos W."/>
            <person name="He G."/>
            <person name="LaButti K."/>
            <person name="Lipzen A."/>
            <person name="Ng V."/>
            <person name="Riley R."/>
            <person name="Sandor L."/>
            <person name="Barry K."/>
            <person name="Martinez A.T."/>
            <person name="Xiao Y."/>
            <person name="Gibbons J.G."/>
            <person name="Terashima K."/>
            <person name="Grigoriev I.V."/>
            <person name="Hibbett D."/>
        </authorList>
    </citation>
    <scope>NUCLEOTIDE SEQUENCE [LARGE SCALE GENOMIC DNA]</scope>
    <source>
        <strain evidence="1 2">TFB7810</strain>
    </source>
</reference>
<sequence>QLTKTHQHYRTITSYYSGIYSVPITCLNVSVVVYTTFTPISAAAIESPHCQNINLQFPSVLSLWIINK</sequence>
<keyword evidence="2" id="KW-1185">Reference proteome</keyword>
<evidence type="ECO:0000313" key="1">
    <source>
        <dbReference type="EMBL" id="KAJ3739010.1"/>
    </source>
</evidence>
<gene>
    <name evidence="1" type="ORF">DFH05DRAFT_1427737</name>
</gene>